<feature type="transmembrane region" description="Helical" evidence="12">
    <location>
        <begin position="68"/>
        <end position="86"/>
    </location>
</feature>
<dbReference type="PANTHER" id="PTHR28259">
    <property type="entry name" value="FLUORIDE EXPORT PROTEIN 1-RELATED"/>
    <property type="match status" value="1"/>
</dbReference>
<evidence type="ECO:0000256" key="1">
    <source>
        <dbReference type="ARBA" id="ARBA00004651"/>
    </source>
</evidence>
<dbReference type="PANTHER" id="PTHR28259:SF1">
    <property type="entry name" value="FLUORIDE EXPORT PROTEIN 1-RELATED"/>
    <property type="match status" value="1"/>
</dbReference>
<dbReference type="Proteomes" id="UP000190460">
    <property type="component" value="Unassembled WGS sequence"/>
</dbReference>
<dbReference type="OrthoDB" id="9806299at2"/>
<evidence type="ECO:0000313" key="14">
    <source>
        <dbReference type="Proteomes" id="UP000190460"/>
    </source>
</evidence>
<dbReference type="AlphaFoldDB" id="A0A1T4Y1D5"/>
<feature type="transmembrane region" description="Helical" evidence="12">
    <location>
        <begin position="34"/>
        <end position="56"/>
    </location>
</feature>
<comment type="function">
    <text evidence="12">Fluoride-specific ion channel. Important for reducing fluoride concentration in the cell, thus reducing its toxicity.</text>
</comment>
<accession>A0A1T4Y1D5</accession>
<evidence type="ECO:0000256" key="4">
    <source>
        <dbReference type="ARBA" id="ARBA00022692"/>
    </source>
</evidence>
<keyword evidence="12" id="KW-0479">Metal-binding</keyword>
<evidence type="ECO:0000256" key="5">
    <source>
        <dbReference type="ARBA" id="ARBA00022989"/>
    </source>
</evidence>
<comment type="subcellular location">
    <subcellularLocation>
        <location evidence="1 12">Cell membrane</location>
        <topology evidence="1 12">Multi-pass membrane protein</topology>
    </subcellularLocation>
</comment>
<keyword evidence="7 12" id="KW-0406">Ion transport</keyword>
<keyword evidence="8 12" id="KW-0472">Membrane</keyword>
<gene>
    <name evidence="12" type="primary">fluC</name>
    <name evidence="12" type="synonym">crcB</name>
    <name evidence="13" type="ORF">SAMN02745130_03800</name>
</gene>
<evidence type="ECO:0000256" key="2">
    <source>
        <dbReference type="ARBA" id="ARBA00022475"/>
    </source>
</evidence>
<dbReference type="HAMAP" id="MF_00454">
    <property type="entry name" value="FluC"/>
    <property type="match status" value="1"/>
</dbReference>
<name>A0A1T4Y1D5_9GAMM</name>
<protein>
    <recommendedName>
        <fullName evidence="12">Fluoride-specific ion channel FluC</fullName>
    </recommendedName>
</protein>
<comment type="similarity">
    <text evidence="10 12">Belongs to the fluoride channel Fluc/FEX (TC 1.A.43) family.</text>
</comment>
<keyword evidence="3" id="KW-0997">Cell inner membrane</keyword>
<dbReference type="NCBIfam" id="TIGR00494">
    <property type="entry name" value="crcB"/>
    <property type="match status" value="1"/>
</dbReference>
<evidence type="ECO:0000256" key="8">
    <source>
        <dbReference type="ARBA" id="ARBA00023136"/>
    </source>
</evidence>
<feature type="transmembrane region" description="Helical" evidence="12">
    <location>
        <begin position="98"/>
        <end position="122"/>
    </location>
</feature>
<keyword evidence="14" id="KW-1185">Reference proteome</keyword>
<dbReference type="GO" id="GO:0062054">
    <property type="term" value="F:fluoride channel activity"/>
    <property type="evidence" value="ECO:0007669"/>
    <property type="project" value="UniProtKB-UniRule"/>
</dbReference>
<keyword evidence="12" id="KW-0813">Transport</keyword>
<keyword evidence="6 12" id="KW-0915">Sodium</keyword>
<dbReference type="GO" id="GO:0046872">
    <property type="term" value="F:metal ion binding"/>
    <property type="evidence" value="ECO:0007669"/>
    <property type="project" value="UniProtKB-KW"/>
</dbReference>
<organism evidence="13 14">
    <name type="scientific">Thiothrix eikelboomii</name>
    <dbReference type="NCBI Taxonomy" id="92487"/>
    <lineage>
        <taxon>Bacteria</taxon>
        <taxon>Pseudomonadati</taxon>
        <taxon>Pseudomonadota</taxon>
        <taxon>Gammaproteobacteria</taxon>
        <taxon>Thiotrichales</taxon>
        <taxon>Thiotrichaceae</taxon>
        <taxon>Thiothrix</taxon>
    </lineage>
</organism>
<proteinExistence type="inferred from homology"/>
<evidence type="ECO:0000256" key="6">
    <source>
        <dbReference type="ARBA" id="ARBA00023053"/>
    </source>
</evidence>
<feature type="binding site" evidence="12">
    <location>
        <position position="79"/>
    </location>
    <ligand>
        <name>Na(+)</name>
        <dbReference type="ChEBI" id="CHEBI:29101"/>
        <note>structural</note>
    </ligand>
</feature>
<evidence type="ECO:0000313" key="13">
    <source>
        <dbReference type="EMBL" id="SKA95590.1"/>
    </source>
</evidence>
<dbReference type="EMBL" id="FUYB01000031">
    <property type="protein sequence ID" value="SKA95590.1"/>
    <property type="molecule type" value="Genomic_DNA"/>
</dbReference>
<evidence type="ECO:0000256" key="7">
    <source>
        <dbReference type="ARBA" id="ARBA00023065"/>
    </source>
</evidence>
<dbReference type="RefSeq" id="WP_078924222.1">
    <property type="nucleotide sequence ID" value="NZ_FUYB01000031.1"/>
</dbReference>
<dbReference type="GO" id="GO:0140114">
    <property type="term" value="P:cellular detoxification of fluoride"/>
    <property type="evidence" value="ECO:0007669"/>
    <property type="project" value="UniProtKB-UniRule"/>
</dbReference>
<keyword evidence="9 12" id="KW-0407">Ion channel</keyword>
<evidence type="ECO:0000256" key="12">
    <source>
        <dbReference type="HAMAP-Rule" id="MF_00454"/>
    </source>
</evidence>
<reference evidence="13 14" key="1">
    <citation type="submission" date="2017-02" db="EMBL/GenBank/DDBJ databases">
        <authorList>
            <person name="Peterson S.W."/>
        </authorList>
    </citation>
    <scope>NUCLEOTIDE SEQUENCE [LARGE SCALE GENOMIC DNA]</scope>
    <source>
        <strain evidence="13 14">ATCC 49788</strain>
    </source>
</reference>
<dbReference type="NCBIfam" id="NF010792">
    <property type="entry name" value="PRK14196.1"/>
    <property type="match status" value="1"/>
</dbReference>
<comment type="catalytic activity">
    <reaction evidence="11">
        <text>fluoride(in) = fluoride(out)</text>
        <dbReference type="Rhea" id="RHEA:76159"/>
        <dbReference type="ChEBI" id="CHEBI:17051"/>
    </reaction>
    <physiologicalReaction direction="left-to-right" evidence="11">
        <dbReference type="Rhea" id="RHEA:76160"/>
    </physiologicalReaction>
</comment>
<feature type="binding site" evidence="12">
    <location>
        <position position="76"/>
    </location>
    <ligand>
        <name>Na(+)</name>
        <dbReference type="ChEBI" id="CHEBI:29101"/>
        <note>structural</note>
    </ligand>
</feature>
<evidence type="ECO:0000256" key="10">
    <source>
        <dbReference type="ARBA" id="ARBA00035120"/>
    </source>
</evidence>
<evidence type="ECO:0000256" key="9">
    <source>
        <dbReference type="ARBA" id="ARBA00023303"/>
    </source>
</evidence>
<dbReference type="GO" id="GO:0005886">
    <property type="term" value="C:plasma membrane"/>
    <property type="evidence" value="ECO:0007669"/>
    <property type="project" value="UniProtKB-SubCell"/>
</dbReference>
<dbReference type="InterPro" id="IPR003691">
    <property type="entry name" value="FluC"/>
</dbReference>
<evidence type="ECO:0000256" key="11">
    <source>
        <dbReference type="ARBA" id="ARBA00035585"/>
    </source>
</evidence>
<comment type="activity regulation">
    <text evidence="12">Na(+) is not transported, but it plays an essential structural role and its presence is essential for fluoride channel function.</text>
</comment>
<dbReference type="Pfam" id="PF02537">
    <property type="entry name" value="CRCB"/>
    <property type="match status" value="1"/>
</dbReference>
<evidence type="ECO:0000256" key="3">
    <source>
        <dbReference type="ARBA" id="ARBA00022519"/>
    </source>
</evidence>
<keyword evidence="4 12" id="KW-0812">Transmembrane</keyword>
<dbReference type="STRING" id="92487.SAMN02745130_03800"/>
<keyword evidence="5 12" id="KW-1133">Transmembrane helix</keyword>
<sequence>MPWKPMLVIAIGASLGALLRWQLGVRLNAWFPLLPPGTLLANLIGAYLIGIALAVFMHLPQLSPEWRLLWITGFCGGLTTFSTFSVETFTLLQTGRILWALGLVLVHVLGSVLMTWLGILTWQWLRTT</sequence>
<keyword evidence="2 12" id="KW-1003">Cell membrane</keyword>